<evidence type="ECO:0000256" key="4">
    <source>
        <dbReference type="SAM" id="MobiDB-lite"/>
    </source>
</evidence>
<gene>
    <name evidence="6" type="ORF">FB561_1924</name>
</gene>
<comment type="caution">
    <text evidence="6">The sequence shown here is derived from an EMBL/GenBank/DDBJ whole genome shotgun (WGS) entry which is preliminary data.</text>
</comment>
<keyword evidence="3" id="KW-0804">Transcription</keyword>
<dbReference type="SUPFAM" id="SSF47413">
    <property type="entry name" value="lambda repressor-like DNA-binding domains"/>
    <property type="match status" value="1"/>
</dbReference>
<accession>A0A561BPN0</accession>
<dbReference type="InterPro" id="IPR000843">
    <property type="entry name" value="HTH_LacI"/>
</dbReference>
<dbReference type="Proteomes" id="UP000318380">
    <property type="component" value="Unassembled WGS sequence"/>
</dbReference>
<proteinExistence type="predicted"/>
<evidence type="ECO:0000313" key="6">
    <source>
        <dbReference type="EMBL" id="TWD80829.1"/>
    </source>
</evidence>
<evidence type="ECO:0000256" key="3">
    <source>
        <dbReference type="ARBA" id="ARBA00023163"/>
    </source>
</evidence>
<feature type="region of interest" description="Disordered" evidence="4">
    <location>
        <begin position="1"/>
        <end position="53"/>
    </location>
</feature>
<dbReference type="SUPFAM" id="SSF53822">
    <property type="entry name" value="Periplasmic binding protein-like I"/>
    <property type="match status" value="1"/>
</dbReference>
<protein>
    <submittedName>
        <fullName evidence="6">LacI family transcriptional regulator</fullName>
    </submittedName>
</protein>
<dbReference type="InterPro" id="IPR046335">
    <property type="entry name" value="LacI/GalR-like_sensor"/>
</dbReference>
<keyword evidence="2" id="KW-0238">DNA-binding</keyword>
<dbReference type="GO" id="GO:0003700">
    <property type="term" value="F:DNA-binding transcription factor activity"/>
    <property type="evidence" value="ECO:0007669"/>
    <property type="project" value="TreeGrafter"/>
</dbReference>
<organism evidence="6 7">
    <name type="scientific">Kribbella amoyensis</name>
    <dbReference type="NCBI Taxonomy" id="996641"/>
    <lineage>
        <taxon>Bacteria</taxon>
        <taxon>Bacillati</taxon>
        <taxon>Actinomycetota</taxon>
        <taxon>Actinomycetes</taxon>
        <taxon>Propionibacteriales</taxon>
        <taxon>Kribbellaceae</taxon>
        <taxon>Kribbella</taxon>
    </lineage>
</organism>
<evidence type="ECO:0000256" key="2">
    <source>
        <dbReference type="ARBA" id="ARBA00023125"/>
    </source>
</evidence>
<dbReference type="CDD" id="cd01392">
    <property type="entry name" value="HTH_LacI"/>
    <property type="match status" value="1"/>
</dbReference>
<dbReference type="GO" id="GO:0000976">
    <property type="term" value="F:transcription cis-regulatory region binding"/>
    <property type="evidence" value="ECO:0007669"/>
    <property type="project" value="TreeGrafter"/>
</dbReference>
<dbReference type="AlphaFoldDB" id="A0A561BPN0"/>
<dbReference type="Pfam" id="PF13377">
    <property type="entry name" value="Peripla_BP_3"/>
    <property type="match status" value="1"/>
</dbReference>
<dbReference type="Pfam" id="PF00356">
    <property type="entry name" value="LacI"/>
    <property type="match status" value="1"/>
</dbReference>
<dbReference type="PROSITE" id="PS00356">
    <property type="entry name" value="HTH_LACI_1"/>
    <property type="match status" value="1"/>
</dbReference>
<dbReference type="SMART" id="SM00354">
    <property type="entry name" value="HTH_LACI"/>
    <property type="match status" value="1"/>
</dbReference>
<keyword evidence="1" id="KW-0805">Transcription regulation</keyword>
<dbReference type="InterPro" id="IPR028082">
    <property type="entry name" value="Peripla_BP_I"/>
</dbReference>
<evidence type="ECO:0000256" key="1">
    <source>
        <dbReference type="ARBA" id="ARBA00023015"/>
    </source>
</evidence>
<dbReference type="RefSeq" id="WP_238334741.1">
    <property type="nucleotide sequence ID" value="NZ_VIVK01000001.1"/>
</dbReference>
<dbReference type="CDD" id="cd06293">
    <property type="entry name" value="PBP1_LacI-like"/>
    <property type="match status" value="1"/>
</dbReference>
<name>A0A561BPN0_9ACTN</name>
<reference evidence="6 7" key="1">
    <citation type="submission" date="2019-06" db="EMBL/GenBank/DDBJ databases">
        <title>Sequencing the genomes of 1000 actinobacteria strains.</title>
        <authorList>
            <person name="Klenk H.-P."/>
        </authorList>
    </citation>
    <scope>NUCLEOTIDE SEQUENCE [LARGE SCALE GENOMIC DNA]</scope>
    <source>
        <strain evidence="6 7">DSM 24683</strain>
    </source>
</reference>
<feature type="compositionally biased region" description="Low complexity" evidence="4">
    <location>
        <begin position="22"/>
        <end position="41"/>
    </location>
</feature>
<dbReference type="InterPro" id="IPR010982">
    <property type="entry name" value="Lambda_DNA-bd_dom_sf"/>
</dbReference>
<dbReference type="PROSITE" id="PS50932">
    <property type="entry name" value="HTH_LACI_2"/>
    <property type="match status" value="1"/>
</dbReference>
<evidence type="ECO:0000313" key="7">
    <source>
        <dbReference type="Proteomes" id="UP000318380"/>
    </source>
</evidence>
<dbReference type="Gene3D" id="3.40.50.2300">
    <property type="match status" value="2"/>
</dbReference>
<sequence length="393" mass="41382">MAPSSAGRAGRLPDPKEPVPSPGARTTARPGARVAGRRVPVQKSGKPGKSRQVRAAAGVKDVAAAAGVSLGTVSNVLNRPEMVSPATRAKVEAAMQSLGFVRNESARQLRAGSSRILAYLMLDAGNPFFTDVARGVEEAATDAGLSVFLCTSNEDAAREADYLDLLEQQRVQGVLITPIDSDSTRLRTLPMRGTPVVLVDRSLDDAQHCSVAVDDVLGGEVALAHLIELGHERIAFVGGPTTIGQVTDRRQGARQALERAGLPAANLVELTTKALTVAEGRGAGQRLAGLPADRRPTAAFCANDLLALGLLQQCVSLGLRVPEDLAIVGYDDIEFAAAAAVPLTSVRQPRQLLGKTAAELLLDESSNPDHEHQRVTFTPELVVRTSTRGKTAR</sequence>
<dbReference type="EMBL" id="VIVK01000001">
    <property type="protein sequence ID" value="TWD80829.1"/>
    <property type="molecule type" value="Genomic_DNA"/>
</dbReference>
<dbReference type="PANTHER" id="PTHR30146:SF109">
    <property type="entry name" value="HTH-TYPE TRANSCRIPTIONAL REGULATOR GALS"/>
    <property type="match status" value="1"/>
</dbReference>
<dbReference type="Gene3D" id="1.10.260.40">
    <property type="entry name" value="lambda repressor-like DNA-binding domains"/>
    <property type="match status" value="1"/>
</dbReference>
<feature type="domain" description="HTH lacI-type" evidence="5">
    <location>
        <begin position="57"/>
        <end position="111"/>
    </location>
</feature>
<evidence type="ECO:0000259" key="5">
    <source>
        <dbReference type="PROSITE" id="PS50932"/>
    </source>
</evidence>
<dbReference type="PANTHER" id="PTHR30146">
    <property type="entry name" value="LACI-RELATED TRANSCRIPTIONAL REPRESSOR"/>
    <property type="match status" value="1"/>
</dbReference>
<keyword evidence="7" id="KW-1185">Reference proteome</keyword>